<gene>
    <name evidence="5" type="ORF">SAMN05216200_102109</name>
</gene>
<evidence type="ECO:0000313" key="5">
    <source>
        <dbReference type="EMBL" id="SHN55287.1"/>
    </source>
</evidence>
<dbReference type="GO" id="GO:0019867">
    <property type="term" value="C:outer membrane"/>
    <property type="evidence" value="ECO:0007669"/>
    <property type="project" value="InterPro"/>
</dbReference>
<dbReference type="InterPro" id="IPR037873">
    <property type="entry name" value="BamE-like"/>
</dbReference>
<keyword evidence="5" id="KW-0449">Lipoprotein</keyword>
<dbReference type="Pfam" id="PF04355">
    <property type="entry name" value="BamE"/>
    <property type="match status" value="1"/>
</dbReference>
<feature type="domain" description="Outer membrane protein assembly factor BamE" evidence="4">
    <location>
        <begin position="27"/>
        <end position="101"/>
    </location>
</feature>
<dbReference type="InterPro" id="IPR007450">
    <property type="entry name" value="BamE_dom"/>
</dbReference>
<sequence length="154" mass="16207">MSRAITAGAFALALAAAGCTPIVTTHGYAPAPEQLAQIQPGVDTPQTVARKIGRPLTGGVLRDDAWYYASSRFETVGAYPPRVTDRRVVVVRFGPDGFVQGVETYGLEDGRVINLVTRTTPTYGRELTVLQQLFGNLGNVGATATEAGMGRPGG</sequence>
<keyword evidence="6" id="KW-1185">Reference proteome</keyword>
<feature type="signal peptide" evidence="3">
    <location>
        <begin position="1"/>
        <end position="18"/>
    </location>
</feature>
<dbReference type="EMBL" id="FRDL01000002">
    <property type="protein sequence ID" value="SHN55287.1"/>
    <property type="molecule type" value="Genomic_DNA"/>
</dbReference>
<dbReference type="Gene3D" id="3.30.1450.10">
    <property type="match status" value="1"/>
</dbReference>
<protein>
    <submittedName>
        <fullName evidence="5">Outer membrane protein assembly factor BamE, lipoprotein component of the BamABCDE complex</fullName>
    </submittedName>
</protein>
<evidence type="ECO:0000256" key="1">
    <source>
        <dbReference type="ARBA" id="ARBA00022729"/>
    </source>
</evidence>
<evidence type="ECO:0000259" key="4">
    <source>
        <dbReference type="Pfam" id="PF04355"/>
    </source>
</evidence>
<keyword evidence="1 3" id="KW-0732">Signal</keyword>
<dbReference type="STRING" id="1189325.SAMN04488119_103399"/>
<reference evidence="5 6" key="1">
    <citation type="submission" date="2016-12" db="EMBL/GenBank/DDBJ databases">
        <authorList>
            <person name="Song W.-J."/>
            <person name="Kurnit D.M."/>
        </authorList>
    </citation>
    <scope>NUCLEOTIDE SEQUENCE [LARGE SCALE GENOMIC DNA]</scope>
    <source>
        <strain evidence="5 6">CGMCC 1.10808</strain>
    </source>
</reference>
<evidence type="ECO:0000256" key="3">
    <source>
        <dbReference type="SAM" id="SignalP"/>
    </source>
</evidence>
<dbReference type="PROSITE" id="PS51257">
    <property type="entry name" value="PROKAR_LIPOPROTEIN"/>
    <property type="match status" value="1"/>
</dbReference>
<proteinExistence type="predicted"/>
<dbReference type="RefSeq" id="WP_177174488.1">
    <property type="nucleotide sequence ID" value="NZ_FOHL01000003.1"/>
</dbReference>
<evidence type="ECO:0000256" key="2">
    <source>
        <dbReference type="ARBA" id="ARBA00023136"/>
    </source>
</evidence>
<name>A0A1M7S9K9_9RHOB</name>
<organism evidence="5 6">
    <name type="scientific">Oceanicella actignis</name>
    <dbReference type="NCBI Taxonomy" id="1189325"/>
    <lineage>
        <taxon>Bacteria</taxon>
        <taxon>Pseudomonadati</taxon>
        <taxon>Pseudomonadota</taxon>
        <taxon>Alphaproteobacteria</taxon>
        <taxon>Rhodobacterales</taxon>
        <taxon>Paracoccaceae</taxon>
        <taxon>Oceanicella</taxon>
    </lineage>
</organism>
<accession>A0A1M7S9K9</accession>
<keyword evidence="2" id="KW-0472">Membrane</keyword>
<evidence type="ECO:0000313" key="6">
    <source>
        <dbReference type="Proteomes" id="UP000184066"/>
    </source>
</evidence>
<feature type="chain" id="PRO_5009929108" evidence="3">
    <location>
        <begin position="19"/>
        <end position="154"/>
    </location>
</feature>
<dbReference type="AlphaFoldDB" id="A0A1M7S9K9"/>
<dbReference type="Proteomes" id="UP000184066">
    <property type="component" value="Unassembled WGS sequence"/>
</dbReference>